<dbReference type="CTD" id="36373297"/>
<dbReference type="Proteomes" id="UP000035682">
    <property type="component" value="Unplaced"/>
</dbReference>
<dbReference type="GO" id="GO:0031072">
    <property type="term" value="F:heat shock protein binding"/>
    <property type="evidence" value="ECO:0007669"/>
    <property type="project" value="TreeGrafter"/>
</dbReference>
<dbReference type="CDD" id="cd06257">
    <property type="entry name" value="DnaJ"/>
    <property type="match status" value="1"/>
</dbReference>
<evidence type="ECO:0000313" key="5">
    <source>
        <dbReference type="WBParaSite" id="SRAE_0000006200.1"/>
    </source>
</evidence>
<proteinExistence type="predicted"/>
<reference evidence="4" key="2">
    <citation type="submission" date="2014-09" db="EMBL/GenBank/DDBJ databases">
        <authorList>
            <person name="Martin A.A."/>
        </authorList>
    </citation>
    <scope>NUCLEOTIDE SEQUENCE</scope>
    <source>
        <strain evidence="4">ED321</strain>
    </source>
</reference>
<dbReference type="PANTHER" id="PTHR44144">
    <property type="entry name" value="DNAJ HOMOLOG SUBFAMILY C MEMBER 9"/>
    <property type="match status" value="1"/>
</dbReference>
<dbReference type="SUPFAM" id="SSF46565">
    <property type="entry name" value="Chaperone J-domain"/>
    <property type="match status" value="1"/>
</dbReference>
<reference evidence="5" key="3">
    <citation type="submission" date="2020-12" db="UniProtKB">
        <authorList>
            <consortium name="WormBaseParasite"/>
        </authorList>
    </citation>
    <scope>IDENTIFICATION</scope>
</reference>
<reference evidence="3" key="1">
    <citation type="submission" date="2014-09" db="EMBL/GenBank/DDBJ databases">
        <authorList>
            <person name="Aslett A.Martin."/>
        </authorList>
    </citation>
    <scope>NUCLEOTIDE SEQUENCE</scope>
    <source>
        <strain evidence="3">ED321 Heterogonic</strain>
    </source>
</reference>
<sequence length="228" mass="26991">MGFKDDCETNFGSSELYTILGLNPKDKKKLTIHDVKKAYYKKSLLFHPDKFREEDSKKAYDENGITGEDDDISDWVSIWKKHFKPVTIEDIEAYLKTYTNSDEEKQDIIDAYNKHKGDLNKILECTYNYDVSNIDDLMNLINSMIDDGILEKYSKWKPLSKAKIEKLKKRKEQEKIECETNLKKIKKNGNEVKSLEDMIRERSRKRGQDILMQLEEKYCQPKKKKLRN</sequence>
<dbReference type="Gene3D" id="1.10.287.110">
    <property type="entry name" value="DnaJ domain"/>
    <property type="match status" value="1"/>
</dbReference>
<dbReference type="WBParaSite" id="SRAE_0000006200.1">
    <property type="protein sequence ID" value="SRAE_0000006200.1"/>
    <property type="gene ID" value="WBGene00255799"/>
</dbReference>
<keyword evidence="1" id="KW-0175">Coiled coil</keyword>
<dbReference type="PANTHER" id="PTHR44144:SF1">
    <property type="entry name" value="DNAJ HOMOLOG SUBFAMILY C MEMBER 9"/>
    <property type="match status" value="1"/>
</dbReference>
<dbReference type="Pfam" id="PF23302">
    <property type="entry name" value="HTH_DNAJC9"/>
    <property type="match status" value="1"/>
</dbReference>
<keyword evidence="4" id="KW-1185">Reference proteome</keyword>
<evidence type="ECO:0000313" key="3">
    <source>
        <dbReference type="EMBL" id="CEF60930.2"/>
    </source>
</evidence>
<dbReference type="GO" id="GO:0005634">
    <property type="term" value="C:nucleus"/>
    <property type="evidence" value="ECO:0007669"/>
    <property type="project" value="TreeGrafter"/>
</dbReference>
<dbReference type="GeneID" id="36373297"/>
<organism evidence="3">
    <name type="scientific">Strongyloides ratti</name>
    <name type="common">Parasitic roundworm</name>
    <dbReference type="NCBI Taxonomy" id="34506"/>
    <lineage>
        <taxon>Eukaryota</taxon>
        <taxon>Metazoa</taxon>
        <taxon>Ecdysozoa</taxon>
        <taxon>Nematoda</taxon>
        <taxon>Chromadorea</taxon>
        <taxon>Rhabditida</taxon>
        <taxon>Tylenchina</taxon>
        <taxon>Panagrolaimomorpha</taxon>
        <taxon>Strongyloidoidea</taxon>
        <taxon>Strongyloididae</taxon>
        <taxon>Strongyloides</taxon>
    </lineage>
</organism>
<evidence type="ECO:0000313" key="6">
    <source>
        <dbReference type="WormBase" id="SRAE_0000006200"/>
    </source>
</evidence>
<dbReference type="RefSeq" id="XP_024500139.1">
    <property type="nucleotide sequence ID" value="XM_024645902.1"/>
</dbReference>
<feature type="domain" description="J" evidence="2">
    <location>
        <begin position="15"/>
        <end position="113"/>
    </location>
</feature>
<name>A0A090KTT1_STRRB</name>
<dbReference type="InterPro" id="IPR056453">
    <property type="entry name" value="HTH_DNAJC9"/>
</dbReference>
<gene>
    <name evidence="3 5 6" type="ORF">SRAE_0000006200</name>
</gene>
<dbReference type="WormBase" id="SRAE_0000006200">
    <property type="protein sequence ID" value="SRP00796"/>
    <property type="gene ID" value="WBGene00255799"/>
</dbReference>
<dbReference type="PROSITE" id="PS50076">
    <property type="entry name" value="DNAJ_2"/>
    <property type="match status" value="1"/>
</dbReference>
<dbReference type="GO" id="GO:0005737">
    <property type="term" value="C:cytoplasm"/>
    <property type="evidence" value="ECO:0007669"/>
    <property type="project" value="TreeGrafter"/>
</dbReference>
<dbReference type="InterPro" id="IPR052594">
    <property type="entry name" value="J_domain-containing_protein"/>
</dbReference>
<feature type="coiled-coil region" evidence="1">
    <location>
        <begin position="161"/>
        <end position="188"/>
    </location>
</feature>
<evidence type="ECO:0000256" key="1">
    <source>
        <dbReference type="SAM" id="Coils"/>
    </source>
</evidence>
<accession>A0A090KTT1</accession>
<evidence type="ECO:0000313" key="4">
    <source>
        <dbReference type="Proteomes" id="UP000035682"/>
    </source>
</evidence>
<dbReference type="InterPro" id="IPR036869">
    <property type="entry name" value="J_dom_sf"/>
</dbReference>
<dbReference type="AlphaFoldDB" id="A0A090KTT1"/>
<evidence type="ECO:0000259" key="2">
    <source>
        <dbReference type="PROSITE" id="PS50076"/>
    </source>
</evidence>
<dbReference type="OrthoDB" id="110024at2759"/>
<dbReference type="EMBL" id="LN609405">
    <property type="protein sequence ID" value="CEF60930.2"/>
    <property type="molecule type" value="Genomic_DNA"/>
</dbReference>
<protein>
    <submittedName>
        <fullName evidence="3 5">DnaJ homolog subfamily C member 9</fullName>
    </submittedName>
</protein>
<dbReference type="InterPro" id="IPR001623">
    <property type="entry name" value="DnaJ_domain"/>
</dbReference>
<dbReference type="OMA" id="FPTWREY"/>